<evidence type="ECO:0000256" key="1">
    <source>
        <dbReference type="SAM" id="Phobius"/>
    </source>
</evidence>
<organism evidence="2 3">
    <name type="scientific">Nocardiopsis aegyptia</name>
    <dbReference type="NCBI Taxonomy" id="220378"/>
    <lineage>
        <taxon>Bacteria</taxon>
        <taxon>Bacillati</taxon>
        <taxon>Actinomycetota</taxon>
        <taxon>Actinomycetes</taxon>
        <taxon>Streptosporangiales</taxon>
        <taxon>Nocardiopsidaceae</taxon>
        <taxon>Nocardiopsis</taxon>
    </lineage>
</organism>
<keyword evidence="1" id="KW-1133">Transmembrane helix</keyword>
<reference evidence="2 3" key="1">
    <citation type="submission" date="2020-07" db="EMBL/GenBank/DDBJ databases">
        <title>Sequencing the genomes of 1000 actinobacteria strains.</title>
        <authorList>
            <person name="Klenk H.-P."/>
        </authorList>
    </citation>
    <scope>NUCLEOTIDE SEQUENCE [LARGE SCALE GENOMIC DNA]</scope>
    <source>
        <strain evidence="2 3">DSM 44442</strain>
    </source>
</reference>
<dbReference type="Proteomes" id="UP000572051">
    <property type="component" value="Unassembled WGS sequence"/>
</dbReference>
<keyword evidence="1" id="KW-0812">Transmembrane</keyword>
<gene>
    <name evidence="2" type="ORF">HNR10_002968</name>
</gene>
<name>A0A7Z0JAS2_9ACTN</name>
<sequence>MQRDRPTLWSFLVSIAVTTGGFTMIAVDPGWGMSSSIWMMTLVWLANTVVHVLAYGRAWVDSRGHQGISPTDGEGAP</sequence>
<accession>A0A7Z0JAS2</accession>
<proteinExistence type="predicted"/>
<keyword evidence="3" id="KW-1185">Reference proteome</keyword>
<comment type="caution">
    <text evidence="2">The sequence shown here is derived from an EMBL/GenBank/DDBJ whole genome shotgun (WGS) entry which is preliminary data.</text>
</comment>
<feature type="transmembrane region" description="Helical" evidence="1">
    <location>
        <begin position="37"/>
        <end position="56"/>
    </location>
</feature>
<protein>
    <submittedName>
        <fullName evidence="2">Uncharacterized protein</fullName>
    </submittedName>
</protein>
<dbReference type="EMBL" id="JACCFS010000001">
    <property type="protein sequence ID" value="NYJ35087.1"/>
    <property type="molecule type" value="Genomic_DNA"/>
</dbReference>
<evidence type="ECO:0000313" key="3">
    <source>
        <dbReference type="Proteomes" id="UP000572051"/>
    </source>
</evidence>
<dbReference type="AlphaFoldDB" id="A0A7Z0JAS2"/>
<evidence type="ECO:0000313" key="2">
    <source>
        <dbReference type="EMBL" id="NYJ35087.1"/>
    </source>
</evidence>
<keyword evidence="1" id="KW-0472">Membrane</keyword>
<dbReference type="RefSeq" id="WP_179824053.1">
    <property type="nucleotide sequence ID" value="NZ_JACCFS010000001.1"/>
</dbReference>
<feature type="transmembrane region" description="Helical" evidence="1">
    <location>
        <begin position="7"/>
        <end position="25"/>
    </location>
</feature>